<evidence type="ECO:0000256" key="4">
    <source>
        <dbReference type="RuleBase" id="RU003903"/>
    </source>
</evidence>
<keyword evidence="2 4" id="KW-0028">Amino-acid biosynthesis</keyword>
<dbReference type="Gene3D" id="3.40.50.720">
    <property type="entry name" value="NAD(P)-binding Rossmann-like Domain"/>
    <property type="match status" value="1"/>
</dbReference>
<dbReference type="SUPFAM" id="SSF48179">
    <property type="entry name" value="6-phosphogluconate dehydrogenase C-terminal domain-like"/>
    <property type="match status" value="1"/>
</dbReference>
<keyword evidence="8" id="KW-1185">Reference proteome</keyword>
<dbReference type="InterPro" id="IPR053790">
    <property type="entry name" value="P5CR-like_CS"/>
</dbReference>
<keyword evidence="2" id="KW-0963">Cytoplasm</keyword>
<dbReference type="InterPro" id="IPR000304">
    <property type="entry name" value="Pyrroline-COOH_reductase"/>
</dbReference>
<accession>A0ABV6DQ64</accession>
<comment type="catalytic activity">
    <reaction evidence="2 4">
        <text>L-proline + NADP(+) = (S)-1-pyrroline-5-carboxylate + NADPH + 2 H(+)</text>
        <dbReference type="Rhea" id="RHEA:14109"/>
        <dbReference type="ChEBI" id="CHEBI:15378"/>
        <dbReference type="ChEBI" id="CHEBI:17388"/>
        <dbReference type="ChEBI" id="CHEBI:57783"/>
        <dbReference type="ChEBI" id="CHEBI:58349"/>
        <dbReference type="ChEBI" id="CHEBI:60039"/>
        <dbReference type="EC" id="1.5.1.2"/>
    </reaction>
</comment>
<dbReference type="EC" id="1.5.1.2" evidence="2 3"/>
<comment type="pathway">
    <text evidence="2 4">Amino-acid biosynthesis; L-proline biosynthesis; L-proline from L-glutamate 5-semialdehyde: step 1/1.</text>
</comment>
<gene>
    <name evidence="2 7" type="primary">proC</name>
    <name evidence="7" type="ORF">ACFFK0_20525</name>
</gene>
<comment type="subcellular location">
    <subcellularLocation>
        <location evidence="2">Cytoplasm</location>
    </subcellularLocation>
</comment>
<dbReference type="PIRSF" id="PIRSF000193">
    <property type="entry name" value="Pyrrol-5-carb_rd"/>
    <property type="match status" value="1"/>
</dbReference>
<comment type="similarity">
    <text evidence="1 2 4">Belongs to the pyrroline-5-carboxylate reductase family.</text>
</comment>
<sequence>MSTTLQELRIAFVGAGSMAEAIFRGLIENKVADPDRIAVINRSDRDKLERLQARYGVQVSFDTEGKNALIAAADIVVLAMKPKDVESSFAELKQHLSSRQLLVSVIAGLSIGKITALLETDAPIVRTMPNTSSTIGLGATGLSFSAGVSAEQRGLALQMFESVGIATVVDEPLLDIVTGVSGSGPAYVYYFMEAMTKAAVEGGLAEQEARRLTVQTVLGAARMVELTQEDPAELRRKVTSPNGTTQAALQTLDNHQFCEGIVRAVFRAAERAKEMGEAIAPGVNQR</sequence>
<evidence type="ECO:0000259" key="5">
    <source>
        <dbReference type="Pfam" id="PF03807"/>
    </source>
</evidence>
<comment type="caution">
    <text evidence="7">The sequence shown here is derived from an EMBL/GenBank/DDBJ whole genome shotgun (WGS) entry which is preliminary data.</text>
</comment>
<dbReference type="PANTHER" id="PTHR11645:SF49">
    <property type="entry name" value="PYRROLINE-5-CARBOXYLATE REDUCTASE 1"/>
    <property type="match status" value="1"/>
</dbReference>
<protein>
    <recommendedName>
        <fullName evidence="2 3">Pyrroline-5-carboxylate reductase</fullName>
        <shortName evidence="2">P5C reductase</shortName>
        <shortName evidence="2">P5CR</shortName>
        <ecNumber evidence="2 3">1.5.1.2</ecNumber>
    </recommendedName>
    <alternativeName>
        <fullName evidence="2">PCA reductase</fullName>
    </alternativeName>
</protein>
<reference evidence="7 8" key="1">
    <citation type="submission" date="2024-09" db="EMBL/GenBank/DDBJ databases">
        <authorList>
            <person name="Sun Q."/>
            <person name="Mori K."/>
        </authorList>
    </citation>
    <scope>NUCLEOTIDE SEQUENCE [LARGE SCALE GENOMIC DNA]</scope>
    <source>
        <strain evidence="7 8">CCM 7759</strain>
    </source>
</reference>
<keyword evidence="2 4" id="KW-0560">Oxidoreductase</keyword>
<evidence type="ECO:0000313" key="8">
    <source>
        <dbReference type="Proteomes" id="UP001589776"/>
    </source>
</evidence>
<keyword evidence="2 4" id="KW-0521">NADP</keyword>
<dbReference type="PROSITE" id="PS00521">
    <property type="entry name" value="P5CR"/>
    <property type="match status" value="1"/>
</dbReference>
<keyword evidence="2 4" id="KW-0641">Proline biosynthesis</keyword>
<dbReference type="RefSeq" id="WP_377472209.1">
    <property type="nucleotide sequence ID" value="NZ_JBHLWN010000077.1"/>
</dbReference>
<dbReference type="NCBIfam" id="TIGR00112">
    <property type="entry name" value="proC"/>
    <property type="match status" value="1"/>
</dbReference>
<dbReference type="HAMAP" id="MF_01925">
    <property type="entry name" value="P5C_reductase"/>
    <property type="match status" value="1"/>
</dbReference>
<dbReference type="PANTHER" id="PTHR11645">
    <property type="entry name" value="PYRROLINE-5-CARBOXYLATE REDUCTASE"/>
    <property type="match status" value="1"/>
</dbReference>
<proteinExistence type="inferred from homology"/>
<evidence type="ECO:0000256" key="1">
    <source>
        <dbReference type="ARBA" id="ARBA00005525"/>
    </source>
</evidence>
<comment type="catalytic activity">
    <reaction evidence="2">
        <text>L-proline + NAD(+) = (S)-1-pyrroline-5-carboxylate + NADH + 2 H(+)</text>
        <dbReference type="Rhea" id="RHEA:14105"/>
        <dbReference type="ChEBI" id="CHEBI:15378"/>
        <dbReference type="ChEBI" id="CHEBI:17388"/>
        <dbReference type="ChEBI" id="CHEBI:57540"/>
        <dbReference type="ChEBI" id="CHEBI:57945"/>
        <dbReference type="ChEBI" id="CHEBI:60039"/>
        <dbReference type="EC" id="1.5.1.2"/>
    </reaction>
</comment>
<dbReference type="Pfam" id="PF14748">
    <property type="entry name" value="P5CR_dimer"/>
    <property type="match status" value="1"/>
</dbReference>
<dbReference type="Pfam" id="PF03807">
    <property type="entry name" value="F420_oxidored"/>
    <property type="match status" value="1"/>
</dbReference>
<dbReference type="SUPFAM" id="SSF51735">
    <property type="entry name" value="NAD(P)-binding Rossmann-fold domains"/>
    <property type="match status" value="1"/>
</dbReference>
<comment type="function">
    <text evidence="2">Catalyzes the reduction of 1-pyrroline-5-carboxylate (PCA) to L-proline.</text>
</comment>
<feature type="domain" description="Pyrroline-5-carboxylate reductase dimerisation" evidence="6">
    <location>
        <begin position="171"/>
        <end position="275"/>
    </location>
</feature>
<dbReference type="InterPro" id="IPR036291">
    <property type="entry name" value="NAD(P)-bd_dom_sf"/>
</dbReference>
<dbReference type="EMBL" id="JBHLWN010000077">
    <property type="protein sequence ID" value="MFC0214796.1"/>
    <property type="molecule type" value="Genomic_DNA"/>
</dbReference>
<organism evidence="7 8">
    <name type="scientific">Paenibacillus chartarius</name>
    <dbReference type="NCBI Taxonomy" id="747481"/>
    <lineage>
        <taxon>Bacteria</taxon>
        <taxon>Bacillati</taxon>
        <taxon>Bacillota</taxon>
        <taxon>Bacilli</taxon>
        <taxon>Bacillales</taxon>
        <taxon>Paenibacillaceae</taxon>
        <taxon>Paenibacillus</taxon>
    </lineage>
</organism>
<dbReference type="InterPro" id="IPR029036">
    <property type="entry name" value="P5CR_dimer"/>
</dbReference>
<dbReference type="Proteomes" id="UP001589776">
    <property type="component" value="Unassembled WGS sequence"/>
</dbReference>
<dbReference type="InterPro" id="IPR028939">
    <property type="entry name" value="P5C_Rdtase_cat_N"/>
</dbReference>
<evidence type="ECO:0000256" key="3">
    <source>
        <dbReference type="NCBIfam" id="TIGR00112"/>
    </source>
</evidence>
<evidence type="ECO:0000256" key="2">
    <source>
        <dbReference type="HAMAP-Rule" id="MF_01925"/>
    </source>
</evidence>
<dbReference type="Gene3D" id="1.10.3730.10">
    <property type="entry name" value="ProC C-terminal domain-like"/>
    <property type="match status" value="1"/>
</dbReference>
<dbReference type="InterPro" id="IPR008927">
    <property type="entry name" value="6-PGluconate_DH-like_C_sf"/>
</dbReference>
<dbReference type="GO" id="GO:0004735">
    <property type="term" value="F:pyrroline-5-carboxylate reductase activity"/>
    <property type="evidence" value="ECO:0007669"/>
    <property type="project" value="UniProtKB-EC"/>
</dbReference>
<evidence type="ECO:0000259" key="6">
    <source>
        <dbReference type="Pfam" id="PF14748"/>
    </source>
</evidence>
<feature type="domain" description="Pyrroline-5-carboxylate reductase catalytic N-terminal" evidence="5">
    <location>
        <begin position="9"/>
        <end position="108"/>
    </location>
</feature>
<name>A0ABV6DQ64_9BACL</name>
<evidence type="ECO:0000313" key="7">
    <source>
        <dbReference type="EMBL" id="MFC0214796.1"/>
    </source>
</evidence>